<sequence>MANNTRNQFVNAKEAAEVTNINEYWTCASCGCELLLRTGEAGEAPWFEHILHSISHQRLMKCAWVDPEEKARAREKRLRQVVYSVNRNIRPLQEWYCALCDTAYQGKKYCKTCKSGLYSTDPRLRDSRYRPEAEK</sequence>
<protein>
    <submittedName>
        <fullName evidence="3">Zinc-ribbon domain-containing protein</fullName>
    </submittedName>
</protein>
<reference evidence="3 4" key="1">
    <citation type="submission" date="2022-10" db="EMBL/GenBank/DDBJ databases">
        <title>Dissemination of Carbapenem-producing Enterobacteriaceae in the natural water sources, Central Thailand.</title>
        <authorList>
            <person name="Songsaeng W."/>
            <person name="Prapasarakul N."/>
            <person name="Am-In N."/>
            <person name="Wongsurawat T."/>
            <person name="Sirichokchatchawan W."/>
        </authorList>
    </citation>
    <scope>NUCLEOTIDE SEQUENCE [LARGE SCALE GENOMIC DNA]</scope>
    <source>
        <strain evidence="3 4">WS12-3</strain>
    </source>
</reference>
<dbReference type="InterPro" id="IPR057150">
    <property type="entry name" value="DUF7828"/>
</dbReference>
<name>A0ABY8E6R1_9ENTR</name>
<dbReference type="InterPro" id="IPR021696">
    <property type="entry name" value="DUF3279"/>
</dbReference>
<dbReference type="Pfam" id="PF11682">
    <property type="entry name" value="Zn_ribbon_11"/>
    <property type="match status" value="1"/>
</dbReference>
<evidence type="ECO:0000259" key="2">
    <source>
        <dbReference type="Pfam" id="PF25165"/>
    </source>
</evidence>
<feature type="domain" description="DUF3279" evidence="1">
    <location>
        <begin position="94"/>
        <end position="120"/>
    </location>
</feature>
<gene>
    <name evidence="3" type="ORF">OM418_18080</name>
</gene>
<proteinExistence type="predicted"/>
<keyword evidence="4" id="KW-1185">Reference proteome</keyword>
<organism evidence="3 4">
    <name type="scientific">Enterobacter quasiroggenkampii</name>
    <dbReference type="NCBI Taxonomy" id="2497436"/>
    <lineage>
        <taxon>Bacteria</taxon>
        <taxon>Pseudomonadati</taxon>
        <taxon>Pseudomonadota</taxon>
        <taxon>Gammaproteobacteria</taxon>
        <taxon>Enterobacterales</taxon>
        <taxon>Enterobacteriaceae</taxon>
        <taxon>Enterobacter</taxon>
    </lineage>
</organism>
<dbReference type="Proteomes" id="UP001219309">
    <property type="component" value="Chromosome"/>
</dbReference>
<dbReference type="RefSeq" id="WP_277719080.1">
    <property type="nucleotide sequence ID" value="NZ_CP110533.1"/>
</dbReference>
<accession>A0ABY8E6R1</accession>
<feature type="domain" description="DUF7828" evidence="2">
    <location>
        <begin position="1"/>
        <end position="82"/>
    </location>
</feature>
<dbReference type="EMBL" id="CP110533">
    <property type="protein sequence ID" value="WFC84878.1"/>
    <property type="molecule type" value="Genomic_DNA"/>
</dbReference>
<dbReference type="Pfam" id="PF25165">
    <property type="entry name" value="DUF7828"/>
    <property type="match status" value="1"/>
</dbReference>
<evidence type="ECO:0000313" key="3">
    <source>
        <dbReference type="EMBL" id="WFC84878.1"/>
    </source>
</evidence>
<evidence type="ECO:0000259" key="1">
    <source>
        <dbReference type="Pfam" id="PF11682"/>
    </source>
</evidence>
<evidence type="ECO:0000313" key="4">
    <source>
        <dbReference type="Proteomes" id="UP001219309"/>
    </source>
</evidence>